<protein>
    <recommendedName>
        <fullName evidence="1">Ppx/GppA phosphatase N-terminal domain-containing protein</fullName>
    </recommendedName>
</protein>
<dbReference type="RefSeq" id="WP_127802013.1">
    <property type="nucleotide sequence ID" value="NZ_SACY01000001.1"/>
</dbReference>
<dbReference type="PANTHER" id="PTHR30005">
    <property type="entry name" value="EXOPOLYPHOSPHATASE"/>
    <property type="match status" value="1"/>
</dbReference>
<dbReference type="InterPro" id="IPR043129">
    <property type="entry name" value="ATPase_NBD"/>
</dbReference>
<dbReference type="PANTHER" id="PTHR30005:SF0">
    <property type="entry name" value="RETROGRADE REGULATION PROTEIN 2"/>
    <property type="match status" value="1"/>
</dbReference>
<sequence length="316" mass="35709">MGYQSAIIDLGTNTFQLLIAGFDAEKMQISIKENQTYAVSLGLGAMETGFLQEDALNRAWVALDYFSEIIKKYELKGRVTAIGTSIIRNALNGEEFLSQIKSRYGFEAVKISGKREADLIFSGVVESMPKPWIETSLIMDIGGGSTEFILFKEEEVLFKGSYEIGGLKMLSLFHSNNNFSIENKADMEQYVLAQIKDLIEATKQFKPLHLIGAAGAFETLYDLECIENCKDKLEGNYAEELSVEIFYQHKRLLEQMTLEEREKFPGMKPFRAGILPSAMIEIDLILQAMGKSSLWFSNFSLKEGYFFETFRNSIPT</sequence>
<evidence type="ECO:0000313" key="2">
    <source>
        <dbReference type="EMBL" id="RVU26460.1"/>
    </source>
</evidence>
<feature type="domain" description="Ppx/GppA phosphatase N-terminal" evidence="1">
    <location>
        <begin position="20"/>
        <end position="309"/>
    </location>
</feature>
<reference evidence="2 3" key="1">
    <citation type="submission" date="2019-01" db="EMBL/GenBank/DDBJ databases">
        <authorList>
            <person name="Chen W.-M."/>
        </authorList>
    </citation>
    <scope>NUCLEOTIDE SEQUENCE [LARGE SCALE GENOMIC DNA]</scope>
    <source>
        <strain evidence="2 3">FSY-15</strain>
    </source>
</reference>
<dbReference type="Pfam" id="PF02541">
    <property type="entry name" value="Ppx-GppA"/>
    <property type="match status" value="1"/>
</dbReference>
<dbReference type="GO" id="GO:0016462">
    <property type="term" value="F:pyrophosphatase activity"/>
    <property type="evidence" value="ECO:0007669"/>
    <property type="project" value="TreeGrafter"/>
</dbReference>
<proteinExistence type="predicted"/>
<organism evidence="2 3">
    <name type="scientific">Sandaracinomonas limnophila</name>
    <dbReference type="NCBI Taxonomy" id="1862386"/>
    <lineage>
        <taxon>Bacteria</taxon>
        <taxon>Pseudomonadati</taxon>
        <taxon>Bacteroidota</taxon>
        <taxon>Cytophagia</taxon>
        <taxon>Cytophagales</taxon>
        <taxon>Flectobacillaceae</taxon>
        <taxon>Sandaracinomonas</taxon>
    </lineage>
</organism>
<dbReference type="Proteomes" id="UP000282832">
    <property type="component" value="Unassembled WGS sequence"/>
</dbReference>
<evidence type="ECO:0000259" key="1">
    <source>
        <dbReference type="Pfam" id="PF02541"/>
    </source>
</evidence>
<dbReference type="AlphaFoldDB" id="A0A437PW44"/>
<evidence type="ECO:0000313" key="3">
    <source>
        <dbReference type="Proteomes" id="UP000282832"/>
    </source>
</evidence>
<dbReference type="Gene3D" id="3.30.420.40">
    <property type="match status" value="1"/>
</dbReference>
<dbReference type="InterPro" id="IPR003695">
    <property type="entry name" value="Ppx_GppA_N"/>
</dbReference>
<comment type="caution">
    <text evidence="2">The sequence shown here is derived from an EMBL/GenBank/DDBJ whole genome shotgun (WGS) entry which is preliminary data.</text>
</comment>
<dbReference type="SUPFAM" id="SSF53067">
    <property type="entry name" value="Actin-like ATPase domain"/>
    <property type="match status" value="2"/>
</dbReference>
<dbReference type="OrthoDB" id="9814545at2"/>
<accession>A0A437PW44</accession>
<name>A0A437PW44_9BACT</name>
<dbReference type="Gene3D" id="3.30.420.150">
    <property type="entry name" value="Exopolyphosphatase. Domain 2"/>
    <property type="match status" value="1"/>
</dbReference>
<keyword evidence="3" id="KW-1185">Reference proteome</keyword>
<dbReference type="EMBL" id="SACY01000001">
    <property type="protein sequence ID" value="RVU26460.1"/>
    <property type="molecule type" value="Genomic_DNA"/>
</dbReference>
<dbReference type="InterPro" id="IPR050273">
    <property type="entry name" value="GppA/Ppx_hydrolase"/>
</dbReference>
<gene>
    <name evidence="2" type="ORF">EOJ36_00240</name>
</gene>